<dbReference type="Proteomes" id="UP000316778">
    <property type="component" value="Unassembled WGS sequence"/>
</dbReference>
<dbReference type="AlphaFoldDB" id="A0A562ST84"/>
<dbReference type="EMBL" id="VLLG01000005">
    <property type="protein sequence ID" value="TWI84422.1"/>
    <property type="molecule type" value="Genomic_DNA"/>
</dbReference>
<reference evidence="1 2" key="1">
    <citation type="journal article" date="2013" name="Stand. Genomic Sci.">
        <title>Genomic Encyclopedia of Type Strains, Phase I: The one thousand microbial genomes (KMG-I) project.</title>
        <authorList>
            <person name="Kyrpides N.C."/>
            <person name="Woyke T."/>
            <person name="Eisen J.A."/>
            <person name="Garrity G."/>
            <person name="Lilburn T.G."/>
            <person name="Beck B.J."/>
            <person name="Whitman W.B."/>
            <person name="Hugenholtz P."/>
            <person name="Klenk H.P."/>
        </authorList>
    </citation>
    <scope>NUCLEOTIDE SEQUENCE [LARGE SCALE GENOMIC DNA]</scope>
    <source>
        <strain evidence="1 2">DSM 13484</strain>
    </source>
</reference>
<name>A0A562ST84_CHIJA</name>
<protein>
    <submittedName>
        <fullName evidence="1">Uncharacterized protein</fullName>
    </submittedName>
</protein>
<evidence type="ECO:0000313" key="1">
    <source>
        <dbReference type="EMBL" id="TWI84422.1"/>
    </source>
</evidence>
<gene>
    <name evidence="1" type="ORF">LX66_4792</name>
</gene>
<evidence type="ECO:0000313" key="2">
    <source>
        <dbReference type="Proteomes" id="UP000316778"/>
    </source>
</evidence>
<proteinExistence type="predicted"/>
<keyword evidence="2" id="KW-1185">Reference proteome</keyword>
<organism evidence="1 2">
    <name type="scientific">Chitinophaga japonensis</name>
    <name type="common">Flexibacter japonensis</name>
    <dbReference type="NCBI Taxonomy" id="104662"/>
    <lineage>
        <taxon>Bacteria</taxon>
        <taxon>Pseudomonadati</taxon>
        <taxon>Bacteroidota</taxon>
        <taxon>Chitinophagia</taxon>
        <taxon>Chitinophagales</taxon>
        <taxon>Chitinophagaceae</taxon>
        <taxon>Chitinophaga</taxon>
    </lineage>
</organism>
<dbReference type="RefSeq" id="WP_145718071.1">
    <property type="nucleotide sequence ID" value="NZ_BAAAFY010000002.1"/>
</dbReference>
<comment type="caution">
    <text evidence="1">The sequence shown here is derived from an EMBL/GenBank/DDBJ whole genome shotgun (WGS) entry which is preliminary data.</text>
</comment>
<accession>A0A562ST84</accession>
<sequence>MDRAAHHKKVMIVLLSAVLLFFAQQKSLHYLVVQHHVNEHKDLCGIHKTQRHCTVCDYHFSFAIIAAPQVVDFIVQRYTLLNTIRFSYCIPAVIIDSFKRGPPFFPYVTTDF</sequence>